<sequence length="513" mass="56088">MICLCIQLSSVPSRTVEQLWFSRQILLSPALMRSVLYNSIIEDVIEGVRELFAEEGVEEQVLKDLKQLWETKVRESKATEGFFRHGHCSPQFTLQLPRNFHSVLQASAASFVIPAGRGFQHFTAAELGPSQAGTTLALPSAVAYPIHLPAGVTLQTAPGQLYKVNVPVMVTQASADSSILHPPVQQIIHPLGQPSVLQASVAGVAQMNAPSFQAAGETLQPQEAVVQQTMVFKPNIAEKKPLENSASLVQQPPASQQELATNAVLNRCADSTENSQHDNLHTAVFTPESSVGLFLDESLANSSSSVLLDVEGQLDMEPPDLVQQQVSDDIIDLIISSESLDDNAFLKGQGSIASSDETEYNFQSEKDTCSAIEGIIQLDGTGDVSSKEEIARAKDKEENEFIGIIESEDLKVLDDEEDYDEECDSTSNMESSCSGGDNEDLQIDIVEEDPLNSGDDVSEQDIPDLFDTDNVIVCQYDKIHRTKNKWKFFLKDGVMSFEGKDHVFAKAIGDAEW</sequence>
<dbReference type="PANTHER" id="PTHR12694">
    <property type="entry name" value="TRANSCRIPTION INITIATION FACTOR IIA SUBUNIT 1"/>
    <property type="match status" value="1"/>
</dbReference>
<dbReference type="InterPro" id="IPR004855">
    <property type="entry name" value="TFIIA_asu/bsu"/>
</dbReference>
<dbReference type="InParanoid" id="A0A7R5K105"/>
<dbReference type="Proteomes" id="UP000504627">
    <property type="component" value="Unplaced"/>
</dbReference>
<dbReference type="SMART" id="SM01371">
    <property type="entry name" value="TFIIA"/>
    <property type="match status" value="1"/>
</dbReference>
<dbReference type="SUPFAM" id="SSF50784">
    <property type="entry name" value="Transcription factor IIA (TFIIA), beta-barrel domain"/>
    <property type="match status" value="1"/>
</dbReference>
<dbReference type="PANTHER" id="PTHR12694:SF9">
    <property type="entry name" value="TFIIA-ALPHA AND BETA-LIKE FACTOR"/>
    <property type="match status" value="1"/>
</dbReference>
<keyword evidence="5" id="KW-0539">Nucleus</keyword>
<evidence type="ECO:0000256" key="3">
    <source>
        <dbReference type="ARBA" id="ARBA00023015"/>
    </source>
</evidence>
<name>A0A7R5K105_9PASS</name>
<gene>
    <name evidence="7" type="primary">GTF2A1L</name>
</gene>
<evidence type="ECO:0000256" key="1">
    <source>
        <dbReference type="ARBA" id="ARBA00004123"/>
    </source>
</evidence>
<dbReference type="RefSeq" id="XP_039234631.1">
    <property type="nucleotide sequence ID" value="XM_039378697.1"/>
</dbReference>
<dbReference type="GO" id="GO:0005672">
    <property type="term" value="C:transcription factor TFIIA complex"/>
    <property type="evidence" value="ECO:0007669"/>
    <property type="project" value="InterPro"/>
</dbReference>
<dbReference type="GeneID" id="113982519"/>
<keyword evidence="3" id="KW-0805">Transcription regulation</keyword>
<evidence type="ECO:0000313" key="6">
    <source>
        <dbReference type="Proteomes" id="UP000504627"/>
    </source>
</evidence>
<proteinExistence type="inferred from homology"/>
<dbReference type="FunFam" id="2.30.18.10:FF:000002">
    <property type="entry name" value="Transcription initiation factor IIA subunit 1"/>
    <property type="match status" value="1"/>
</dbReference>
<dbReference type="InterPro" id="IPR009088">
    <property type="entry name" value="TFIIA_b-brl"/>
</dbReference>
<evidence type="ECO:0000256" key="2">
    <source>
        <dbReference type="ARBA" id="ARBA00010059"/>
    </source>
</evidence>
<dbReference type="CTD" id="11036"/>
<comment type="similarity">
    <text evidence="2">Belongs to the TFIIA subunit 1 family.</text>
</comment>
<dbReference type="SUPFAM" id="SSF47396">
    <property type="entry name" value="Transcription factor IIA (TFIIA), alpha-helical domain"/>
    <property type="match status" value="1"/>
</dbReference>
<dbReference type="Pfam" id="PF03153">
    <property type="entry name" value="TFIIA"/>
    <property type="match status" value="1"/>
</dbReference>
<dbReference type="AlphaFoldDB" id="A0A7R5K105"/>
<evidence type="ECO:0000256" key="4">
    <source>
        <dbReference type="ARBA" id="ARBA00023163"/>
    </source>
</evidence>
<comment type="subcellular location">
    <subcellularLocation>
        <location evidence="1">Nucleus</location>
    </subcellularLocation>
</comment>
<evidence type="ECO:0000313" key="7">
    <source>
        <dbReference type="RefSeq" id="XP_039234631.1"/>
    </source>
</evidence>
<organism evidence="6 7">
    <name type="scientific">Pipra filicauda</name>
    <name type="common">Wire-tailed manakin</name>
    <dbReference type="NCBI Taxonomy" id="649802"/>
    <lineage>
        <taxon>Eukaryota</taxon>
        <taxon>Metazoa</taxon>
        <taxon>Chordata</taxon>
        <taxon>Craniata</taxon>
        <taxon>Vertebrata</taxon>
        <taxon>Euteleostomi</taxon>
        <taxon>Archelosauria</taxon>
        <taxon>Archosauria</taxon>
        <taxon>Dinosauria</taxon>
        <taxon>Saurischia</taxon>
        <taxon>Theropoda</taxon>
        <taxon>Coelurosauria</taxon>
        <taxon>Aves</taxon>
        <taxon>Neognathae</taxon>
        <taxon>Neoaves</taxon>
        <taxon>Telluraves</taxon>
        <taxon>Australaves</taxon>
        <taxon>Passeriformes</taxon>
        <taxon>Pipridae</taxon>
        <taxon>Pipra</taxon>
    </lineage>
</organism>
<keyword evidence="4" id="KW-0804">Transcription</keyword>
<dbReference type="Gene3D" id="1.10.287.100">
    <property type="match status" value="1"/>
</dbReference>
<protein>
    <submittedName>
        <fullName evidence="7">TFIIA-alpha and beta-like factor isoform X1</fullName>
    </submittedName>
</protein>
<dbReference type="Gene3D" id="2.30.18.10">
    <property type="entry name" value="Transcription factor IIA (TFIIA), beta-barrel domain"/>
    <property type="match status" value="1"/>
</dbReference>
<evidence type="ECO:0000256" key="5">
    <source>
        <dbReference type="ARBA" id="ARBA00023242"/>
    </source>
</evidence>
<keyword evidence="6" id="KW-1185">Reference proteome</keyword>
<dbReference type="GO" id="GO:0006367">
    <property type="term" value="P:transcription initiation at RNA polymerase II promoter"/>
    <property type="evidence" value="ECO:0007669"/>
    <property type="project" value="InterPro"/>
</dbReference>
<reference evidence="7" key="1">
    <citation type="submission" date="2025-08" db="UniProtKB">
        <authorList>
            <consortium name="RefSeq"/>
        </authorList>
    </citation>
    <scope>IDENTIFICATION</scope>
    <source>
        <tissue evidence="7">Muscle</tissue>
    </source>
</reference>
<dbReference type="FunFam" id="1.10.287.100:FF:000001">
    <property type="entry name" value="Transcription initiation factor IIA subunit"/>
    <property type="match status" value="1"/>
</dbReference>
<dbReference type="CDD" id="cd07976">
    <property type="entry name" value="TFIIA_alpha_beta_like"/>
    <property type="match status" value="2"/>
</dbReference>
<accession>A0A7R5K105</accession>